<organism evidence="2 3">
    <name type="scientific">Dovyalis caffra</name>
    <dbReference type="NCBI Taxonomy" id="77055"/>
    <lineage>
        <taxon>Eukaryota</taxon>
        <taxon>Viridiplantae</taxon>
        <taxon>Streptophyta</taxon>
        <taxon>Embryophyta</taxon>
        <taxon>Tracheophyta</taxon>
        <taxon>Spermatophyta</taxon>
        <taxon>Magnoliopsida</taxon>
        <taxon>eudicotyledons</taxon>
        <taxon>Gunneridae</taxon>
        <taxon>Pentapetalae</taxon>
        <taxon>rosids</taxon>
        <taxon>fabids</taxon>
        <taxon>Malpighiales</taxon>
        <taxon>Salicaceae</taxon>
        <taxon>Flacourtieae</taxon>
        <taxon>Dovyalis</taxon>
    </lineage>
</organism>
<dbReference type="AlphaFoldDB" id="A0AAV1RRA2"/>
<protein>
    <submittedName>
        <fullName evidence="2">Uncharacterized protein</fullName>
    </submittedName>
</protein>
<feature type="compositionally biased region" description="Polar residues" evidence="1">
    <location>
        <begin position="60"/>
        <end position="69"/>
    </location>
</feature>
<evidence type="ECO:0000256" key="1">
    <source>
        <dbReference type="SAM" id="MobiDB-lite"/>
    </source>
</evidence>
<evidence type="ECO:0000313" key="2">
    <source>
        <dbReference type="EMBL" id="CAK7338007.1"/>
    </source>
</evidence>
<proteinExistence type="predicted"/>
<evidence type="ECO:0000313" key="3">
    <source>
        <dbReference type="Proteomes" id="UP001314170"/>
    </source>
</evidence>
<dbReference type="Proteomes" id="UP001314170">
    <property type="component" value="Unassembled WGS sequence"/>
</dbReference>
<gene>
    <name evidence="2" type="ORF">DCAF_LOCUS13048</name>
</gene>
<comment type="caution">
    <text evidence="2">The sequence shown here is derived from an EMBL/GenBank/DDBJ whole genome shotgun (WGS) entry which is preliminary data.</text>
</comment>
<sequence length="167" mass="18020">MSKMPSIDSIRVLEKGGCSRQTKQMGEGNQKKSLKSSIEAMKDDNGRSSKEFISERGDNINENGTSESHPVSKLWASGHDASNQGTTVKAWMKKGDKVFGKEKVGDKDVRGYDLCVPNSHAVVLDSNKGGDGIVVVEDFSHLEDDIKVKKVSIEGVQALKGGNGLAR</sequence>
<reference evidence="2 3" key="1">
    <citation type="submission" date="2024-01" db="EMBL/GenBank/DDBJ databases">
        <authorList>
            <person name="Waweru B."/>
        </authorList>
    </citation>
    <scope>NUCLEOTIDE SEQUENCE [LARGE SCALE GENOMIC DNA]</scope>
</reference>
<keyword evidence="3" id="KW-1185">Reference proteome</keyword>
<dbReference type="EMBL" id="CAWUPB010001108">
    <property type="protein sequence ID" value="CAK7338007.1"/>
    <property type="molecule type" value="Genomic_DNA"/>
</dbReference>
<name>A0AAV1RRA2_9ROSI</name>
<accession>A0AAV1RRA2</accession>
<feature type="region of interest" description="Disordered" evidence="1">
    <location>
        <begin position="1"/>
        <end position="82"/>
    </location>
</feature>
<feature type="compositionally biased region" description="Basic and acidic residues" evidence="1">
    <location>
        <begin position="40"/>
        <end position="59"/>
    </location>
</feature>